<name>A0A543DW00_9PSEU</name>
<dbReference type="Proteomes" id="UP000315677">
    <property type="component" value="Unassembled WGS sequence"/>
</dbReference>
<evidence type="ECO:0000256" key="1">
    <source>
        <dbReference type="ARBA" id="ARBA00010062"/>
    </source>
</evidence>
<protein>
    <submittedName>
        <fullName evidence="5">Amino acid/amide ABC transporter substrate-binding protein (HAAT family)</fullName>
    </submittedName>
</protein>
<dbReference type="EMBL" id="VFPA01000001">
    <property type="protein sequence ID" value="TQM13505.1"/>
    <property type="molecule type" value="Genomic_DNA"/>
</dbReference>
<gene>
    <name evidence="5" type="ORF">FB558_0254</name>
</gene>
<evidence type="ECO:0000313" key="6">
    <source>
        <dbReference type="Proteomes" id="UP000315677"/>
    </source>
</evidence>
<accession>A0A543DW00</accession>
<dbReference type="AlphaFoldDB" id="A0A543DW00"/>
<dbReference type="InterPro" id="IPR028082">
    <property type="entry name" value="Peripla_BP_I"/>
</dbReference>
<feature type="domain" description="Leucine-binding protein" evidence="4">
    <location>
        <begin position="46"/>
        <end position="385"/>
    </location>
</feature>
<evidence type="ECO:0000256" key="3">
    <source>
        <dbReference type="SAM" id="SignalP"/>
    </source>
</evidence>
<proteinExistence type="inferred from homology"/>
<comment type="similarity">
    <text evidence="1">Belongs to the leucine-binding protein family.</text>
</comment>
<feature type="signal peptide" evidence="3">
    <location>
        <begin position="1"/>
        <end position="26"/>
    </location>
</feature>
<dbReference type="Gene3D" id="3.40.50.2300">
    <property type="match status" value="2"/>
</dbReference>
<feature type="chain" id="PRO_5038708524" evidence="3">
    <location>
        <begin position="27"/>
        <end position="408"/>
    </location>
</feature>
<comment type="caution">
    <text evidence="5">The sequence shown here is derived from an EMBL/GenBank/DDBJ whole genome shotgun (WGS) entry which is preliminary data.</text>
</comment>
<keyword evidence="6" id="KW-1185">Reference proteome</keyword>
<dbReference type="CDD" id="cd20014">
    <property type="entry name" value="PBP1_RPA0668_benzoate-like"/>
    <property type="match status" value="1"/>
</dbReference>
<sequence>MLDHHMITRRRLLGLFGAAASVPVLSACGSSVGGSDGGDAGGGGGSVRVGLVVPQSGVYAALGTDMQRGWQLWLDGNGNRFGDYTVETVIADEGETPQTGVPAVQKVLQSDGVDVVVGLVNSATALGVRDVVSEARKLLIVTNAGAEDVTGAGRTPYVWRSSFTNAQVAAAMGTHLAESGFAEGVFAIAPDYAAGTEVITGFTRAFETGGGRVVGSATPPFGTTSDYQPFLTSIQNSGARATFCFFSGAEAITFVQQYAQFGLAGSIPLYGSGFLTEGNVLPQQGDAALGVQTTLHYSDQLDNPENAAFVETYTAAHGEAPSCFAVQTYDAANVLNRALRTATGLDGDALVAALGSVGTIEDSPRGPWTFDNQTPRQNIYLRRVENVGGRLVNAVVADLGPQSQPAAA</sequence>
<dbReference type="RefSeq" id="WP_142047294.1">
    <property type="nucleotide sequence ID" value="NZ_VFPA01000001.1"/>
</dbReference>
<dbReference type="InterPro" id="IPR051010">
    <property type="entry name" value="BCAA_transport"/>
</dbReference>
<organism evidence="5 6">
    <name type="scientific">Pseudonocardia kunmingensis</name>
    <dbReference type="NCBI Taxonomy" id="630975"/>
    <lineage>
        <taxon>Bacteria</taxon>
        <taxon>Bacillati</taxon>
        <taxon>Actinomycetota</taxon>
        <taxon>Actinomycetes</taxon>
        <taxon>Pseudonocardiales</taxon>
        <taxon>Pseudonocardiaceae</taxon>
        <taxon>Pseudonocardia</taxon>
    </lineage>
</organism>
<dbReference type="PANTHER" id="PTHR30483:SF6">
    <property type="entry name" value="PERIPLASMIC BINDING PROTEIN OF ABC TRANSPORTER FOR NATURAL AMINO ACIDS"/>
    <property type="match status" value="1"/>
</dbReference>
<dbReference type="PANTHER" id="PTHR30483">
    <property type="entry name" value="LEUCINE-SPECIFIC-BINDING PROTEIN"/>
    <property type="match status" value="1"/>
</dbReference>
<evidence type="ECO:0000256" key="2">
    <source>
        <dbReference type="ARBA" id="ARBA00022729"/>
    </source>
</evidence>
<dbReference type="InterPro" id="IPR028081">
    <property type="entry name" value="Leu-bd"/>
</dbReference>
<evidence type="ECO:0000259" key="4">
    <source>
        <dbReference type="Pfam" id="PF13458"/>
    </source>
</evidence>
<keyword evidence="2 3" id="KW-0732">Signal</keyword>
<reference evidence="5 6" key="1">
    <citation type="submission" date="2019-06" db="EMBL/GenBank/DDBJ databases">
        <title>Sequencing the genomes of 1000 actinobacteria strains.</title>
        <authorList>
            <person name="Klenk H.-P."/>
        </authorList>
    </citation>
    <scope>NUCLEOTIDE SEQUENCE [LARGE SCALE GENOMIC DNA]</scope>
    <source>
        <strain evidence="5 6">DSM 45301</strain>
    </source>
</reference>
<dbReference type="Pfam" id="PF13458">
    <property type="entry name" value="Peripla_BP_6"/>
    <property type="match status" value="1"/>
</dbReference>
<evidence type="ECO:0000313" key="5">
    <source>
        <dbReference type="EMBL" id="TQM13505.1"/>
    </source>
</evidence>
<dbReference type="SUPFAM" id="SSF53822">
    <property type="entry name" value="Periplasmic binding protein-like I"/>
    <property type="match status" value="1"/>
</dbReference>
<dbReference type="OrthoDB" id="3759485at2"/>